<dbReference type="RefSeq" id="WP_275707057.1">
    <property type="nucleotide sequence ID" value="NZ_JAKLTN010000001.1"/>
</dbReference>
<organism evidence="1 2">
    <name type="scientific">Dechloromonas hankyongensis</name>
    <dbReference type="NCBI Taxonomy" id="2908002"/>
    <lineage>
        <taxon>Bacteria</taxon>
        <taxon>Pseudomonadati</taxon>
        <taxon>Pseudomonadota</taxon>
        <taxon>Betaproteobacteria</taxon>
        <taxon>Rhodocyclales</taxon>
        <taxon>Azonexaceae</taxon>
        <taxon>Dechloromonas</taxon>
    </lineage>
</organism>
<name>A0ABS9JXZ7_9RHOO</name>
<comment type="caution">
    <text evidence="1">The sequence shown here is derived from an EMBL/GenBank/DDBJ whole genome shotgun (WGS) entry which is preliminary data.</text>
</comment>
<sequence length="207" mass="24214">MPAGWQGPHRIPWPSGAQPFCYSFRDPYPRHALSFLGVSVMFNIDPNYLGPLVSSVAACASWLAYWFSRRMQPIAQASKLMDRMYELDKLVLQYPGEFAAFMAEAGRQTPYFGDITIPRDKCYFRLKSIVYFHLNAFEEIYLATLDPQLNIQFEGEHWHSYILGRMRHPLLKEIFRREGYRIYKGKFADFIEKHADEIARPCDPDGW</sequence>
<dbReference type="Proteomes" id="UP001165384">
    <property type="component" value="Unassembled WGS sequence"/>
</dbReference>
<dbReference type="EMBL" id="JAKLTN010000001">
    <property type="protein sequence ID" value="MCG2575787.1"/>
    <property type="molecule type" value="Genomic_DNA"/>
</dbReference>
<evidence type="ECO:0000313" key="1">
    <source>
        <dbReference type="EMBL" id="MCG2575787.1"/>
    </source>
</evidence>
<gene>
    <name evidence="1" type="ORF">LZ012_02120</name>
</gene>
<evidence type="ECO:0008006" key="3">
    <source>
        <dbReference type="Google" id="ProtNLM"/>
    </source>
</evidence>
<reference evidence="1" key="1">
    <citation type="submission" date="2022-01" db="EMBL/GenBank/DDBJ databases">
        <authorList>
            <person name="Jo J.-H."/>
            <person name="Im W.-T."/>
        </authorList>
    </citation>
    <scope>NUCLEOTIDE SEQUENCE</scope>
    <source>
        <strain evidence="1">XY25</strain>
    </source>
</reference>
<accession>A0ABS9JXZ7</accession>
<keyword evidence="2" id="KW-1185">Reference proteome</keyword>
<evidence type="ECO:0000313" key="2">
    <source>
        <dbReference type="Proteomes" id="UP001165384"/>
    </source>
</evidence>
<protein>
    <recommendedName>
        <fullName evidence="3">DUF4760 domain-containing protein</fullName>
    </recommendedName>
</protein>
<proteinExistence type="predicted"/>